<dbReference type="AlphaFoldDB" id="A0A699HGC5"/>
<organism evidence="1">
    <name type="scientific">Tanacetum cinerariifolium</name>
    <name type="common">Dalmatian daisy</name>
    <name type="synonym">Chrysanthemum cinerariifolium</name>
    <dbReference type="NCBI Taxonomy" id="118510"/>
    <lineage>
        <taxon>Eukaryota</taxon>
        <taxon>Viridiplantae</taxon>
        <taxon>Streptophyta</taxon>
        <taxon>Embryophyta</taxon>
        <taxon>Tracheophyta</taxon>
        <taxon>Spermatophyta</taxon>
        <taxon>Magnoliopsida</taxon>
        <taxon>eudicotyledons</taxon>
        <taxon>Gunneridae</taxon>
        <taxon>Pentapetalae</taxon>
        <taxon>asterids</taxon>
        <taxon>campanulids</taxon>
        <taxon>Asterales</taxon>
        <taxon>Asteraceae</taxon>
        <taxon>Asteroideae</taxon>
        <taxon>Anthemideae</taxon>
        <taxon>Anthemidinae</taxon>
        <taxon>Tanacetum</taxon>
    </lineage>
</organism>
<comment type="caution">
    <text evidence="1">The sequence shown here is derived from an EMBL/GenBank/DDBJ whole genome shotgun (WGS) entry which is preliminary data.</text>
</comment>
<accession>A0A699HGC5</accession>
<dbReference type="EMBL" id="BKCJ010159758">
    <property type="protein sequence ID" value="GEY20503.1"/>
    <property type="molecule type" value="Genomic_DNA"/>
</dbReference>
<proteinExistence type="predicted"/>
<evidence type="ECO:0000313" key="1">
    <source>
        <dbReference type="EMBL" id="GEY20503.1"/>
    </source>
</evidence>
<sequence>MKDQLCDGGWIFYVPNHEWILLEFKRKNLIHAKRDCIGEYGLLIDDNDFECMCDYLLYKDKPLTVSNEEGRLEVKKCKLLERHANELLRCNMNSTIAKELKGILKIQSKVGSRLIDMAYSLKEYSVFDL</sequence>
<gene>
    <name evidence="1" type="ORF">Tci_392477</name>
</gene>
<name>A0A699HGC5_TANCI</name>
<protein>
    <submittedName>
        <fullName evidence="1">Uncharacterized protein</fullName>
    </submittedName>
</protein>
<reference evidence="1" key="1">
    <citation type="journal article" date="2019" name="Sci. Rep.">
        <title>Draft genome of Tanacetum cinerariifolium, the natural source of mosquito coil.</title>
        <authorList>
            <person name="Yamashiro T."/>
            <person name="Shiraishi A."/>
            <person name="Satake H."/>
            <person name="Nakayama K."/>
        </authorList>
    </citation>
    <scope>NUCLEOTIDE SEQUENCE</scope>
</reference>